<dbReference type="SUPFAM" id="SSF54001">
    <property type="entry name" value="Cysteine proteinases"/>
    <property type="match status" value="1"/>
</dbReference>
<keyword evidence="6" id="KW-1185">Reference proteome</keyword>
<dbReference type="EC" id="3.4.19.12" evidence="2"/>
<dbReference type="Gene3D" id="3.10.20.90">
    <property type="entry name" value="Phosphatidylinositol 3-kinase Catalytic Subunit, Chain A, domain 1"/>
    <property type="match status" value="1"/>
</dbReference>
<dbReference type="GO" id="GO:0016579">
    <property type="term" value="P:protein deubiquitination"/>
    <property type="evidence" value="ECO:0007669"/>
    <property type="project" value="InterPro"/>
</dbReference>
<dbReference type="Gene3D" id="3.90.70.10">
    <property type="entry name" value="Cysteine proteinases"/>
    <property type="match status" value="2"/>
</dbReference>
<evidence type="ECO:0000259" key="4">
    <source>
        <dbReference type="PROSITE" id="PS51283"/>
    </source>
</evidence>
<dbReference type="PANTHER" id="PTHR21646">
    <property type="entry name" value="UBIQUITIN CARBOXYL-TERMINAL HYDROLASE"/>
    <property type="match status" value="1"/>
</dbReference>
<dbReference type="CDD" id="cd02674">
    <property type="entry name" value="Peptidase_C19R"/>
    <property type="match status" value="1"/>
</dbReference>
<comment type="function">
    <text evidence="2">Recognizes and hydrolyzes the peptide bond at the C-terminal Gly of ubiquitin. Involved in the processing of poly-ubiquitin precursors as well as that of ubiquitinated proteins.</text>
</comment>
<evidence type="ECO:0000259" key="3">
    <source>
        <dbReference type="PROSITE" id="PS50235"/>
    </source>
</evidence>
<dbReference type="PROSITE" id="PS00972">
    <property type="entry name" value="USP_1"/>
    <property type="match status" value="1"/>
</dbReference>
<keyword evidence="2" id="KW-0645">Protease</keyword>
<dbReference type="InterPro" id="IPR006615">
    <property type="entry name" value="Pept_C19_DUSP"/>
</dbReference>
<dbReference type="Pfam" id="PF06337">
    <property type="entry name" value="DUSP"/>
    <property type="match status" value="1"/>
</dbReference>
<feature type="domain" description="USP" evidence="3">
    <location>
        <begin position="309"/>
        <end position="900"/>
    </location>
</feature>
<dbReference type="SUPFAM" id="SSF143791">
    <property type="entry name" value="DUSP-like"/>
    <property type="match status" value="1"/>
</dbReference>
<reference evidence="5 6" key="1">
    <citation type="submission" date="2024-01" db="EMBL/GenBank/DDBJ databases">
        <title>Genome assemblies of Stephania.</title>
        <authorList>
            <person name="Yang L."/>
        </authorList>
    </citation>
    <scope>NUCLEOTIDE SEQUENCE [LARGE SCALE GENOMIC DNA]</scope>
    <source>
        <strain evidence="5">YNDBR</strain>
        <tissue evidence="5">Leaf</tissue>
    </source>
</reference>
<dbReference type="InterPro" id="IPR018200">
    <property type="entry name" value="USP_CS"/>
</dbReference>
<dbReference type="Proteomes" id="UP001420932">
    <property type="component" value="Unassembled WGS sequence"/>
</dbReference>
<name>A0AAP0DWU7_9MAGN</name>
<dbReference type="PROSITE" id="PS00973">
    <property type="entry name" value="USP_2"/>
    <property type="match status" value="1"/>
</dbReference>
<dbReference type="AlphaFoldDB" id="A0AAP0DWU7"/>
<dbReference type="EMBL" id="JBBNAF010000023">
    <property type="protein sequence ID" value="KAK9082446.1"/>
    <property type="molecule type" value="Genomic_DNA"/>
</dbReference>
<keyword evidence="2" id="KW-0378">Hydrolase</keyword>
<evidence type="ECO:0000313" key="5">
    <source>
        <dbReference type="EMBL" id="KAK9082446.1"/>
    </source>
</evidence>
<dbReference type="GO" id="GO:0006508">
    <property type="term" value="P:proteolysis"/>
    <property type="evidence" value="ECO:0007669"/>
    <property type="project" value="UniProtKB-KW"/>
</dbReference>
<dbReference type="InterPro" id="IPR050185">
    <property type="entry name" value="Ub_carboxyl-term_hydrolase"/>
</dbReference>
<comment type="caution">
    <text evidence="5">The sequence shown here is derived from an EMBL/GenBank/DDBJ whole genome shotgun (WGS) entry which is preliminary data.</text>
</comment>
<comment type="similarity">
    <text evidence="1 2">Belongs to the peptidase C19 family.</text>
</comment>
<dbReference type="SMART" id="SM00695">
    <property type="entry name" value="DUSP"/>
    <property type="match status" value="1"/>
</dbReference>
<evidence type="ECO:0000256" key="1">
    <source>
        <dbReference type="ARBA" id="ARBA00009085"/>
    </source>
</evidence>
<dbReference type="InterPro" id="IPR038765">
    <property type="entry name" value="Papain-like_cys_pep_sf"/>
</dbReference>
<dbReference type="InterPro" id="IPR001394">
    <property type="entry name" value="Peptidase_C19_UCH"/>
</dbReference>
<dbReference type="PROSITE" id="PS50235">
    <property type="entry name" value="USP_3"/>
    <property type="match status" value="1"/>
</dbReference>
<protein>
    <recommendedName>
        <fullName evidence="2">Ubiquitin carboxyl-terminal hydrolase</fullName>
        <ecNumber evidence="2">3.4.19.12</ecNumber>
    </recommendedName>
</protein>
<dbReference type="Pfam" id="PF00443">
    <property type="entry name" value="UCH"/>
    <property type="match status" value="1"/>
</dbReference>
<evidence type="ECO:0000313" key="6">
    <source>
        <dbReference type="Proteomes" id="UP001420932"/>
    </source>
</evidence>
<proteinExistence type="inferred from homology"/>
<dbReference type="InterPro" id="IPR035927">
    <property type="entry name" value="DUSP-like_sf"/>
</dbReference>
<comment type="catalytic activity">
    <reaction evidence="2">
        <text>Thiol-dependent hydrolysis of ester, thioester, amide, peptide and isopeptide bonds formed by the C-terminal Gly of ubiquitin (a 76-residue protein attached to proteins as an intracellular targeting signal).</text>
        <dbReference type="EC" id="3.4.19.12"/>
    </reaction>
</comment>
<accession>A0AAP0DWU7</accession>
<dbReference type="InterPro" id="IPR028889">
    <property type="entry name" value="USP"/>
</dbReference>
<feature type="domain" description="DUSP" evidence="4">
    <location>
        <begin position="19"/>
        <end position="148"/>
    </location>
</feature>
<dbReference type="PANTHER" id="PTHR21646:SF46">
    <property type="entry name" value="UBIQUITIN CARBOXYL-TERMINAL HYDROLASE"/>
    <property type="match status" value="1"/>
</dbReference>
<evidence type="ECO:0000256" key="2">
    <source>
        <dbReference type="RuleBase" id="RU366025"/>
    </source>
</evidence>
<dbReference type="PROSITE" id="PS51283">
    <property type="entry name" value="DUSP"/>
    <property type="match status" value="1"/>
</dbReference>
<sequence>MTISGSSLLMDNETSCLPCTPEEEKQIINKLSNIAESNLKEGDLYFVISNRWFKEWQEYVKQHNGDFPVDECSTHSLHANGALPKKVDRPGKIDNSFLILNEDGVEGGDLQLKRTLEEGHDYVLVHQEVWKKLYSWYKGGPAIPRKLISQGFLHKTFIVEVYPLSLQVLDARDNKKFSICMSKKSSVQELYNKVAKIVGLHEENIGIWDFFNKRKNSLLFVSDKTLEEVNLQMDQDILFEVQLDASIHFGSGMDSTGNRLALVPIESSRLPVTIAAGPAMSNGYSLPTDMVDGSDSLSTISKGDFGGLAGLQNLGNTCFMNSAIQCLVHTPPLVEYFLQDYSHEINKHNPIGMHGELAIAFGDLLRKLWSFGQASIAPRAFKGKLARFAPQFSGYNQHDSHELLAFLLDGLHEDLNRVKSKPYFETRDGNGRPDEEVAGECWDNHKARNDSIIVDICQGQYKSTLVCPVCSKVSVTFDPFMYLSLPLPSTVKRSMTVTVFSSDGAALPMPYTVTVLKHGFCKDLFQAVSTACCLKSDESLLLAEVYGHRIYRYFENPFEPLSMIKDAEHIAAYKLPKNHKGLTKLEIIHRSKEKYTSNVLDSGVRTLLGAPLVSCLPEDATTGADIQNAVRLMLSPLLKTKADCPLIQIYSSKESVFGSHSPQSELTKESMDKMDTDQEANGKISFHLSLTDERGSSCSALENEFCIRQGQFFRVLLDWTDSEHDLYDISYLKDLPEVQRFTAKKTRPEATSLFSCLEAFLKEEPLGPDDMWYCPNCKEHRQATKKLDLWRLPEILVVHLKRFSYNRYLKDKLDTFVNFPICNLDLSKYIKSNFAAAQSHIYELYAISNHSGGLGGGHYTAYVKLVEGNRWYDFDDANVHSISEDDIRTRAAYVLFYRRVKVESQEDRGEQSEAH</sequence>
<keyword evidence="2" id="KW-0788">Thiol protease</keyword>
<keyword evidence="2" id="KW-0833">Ubl conjugation pathway</keyword>
<dbReference type="GO" id="GO:0004843">
    <property type="term" value="F:cysteine-type deubiquitinase activity"/>
    <property type="evidence" value="ECO:0007669"/>
    <property type="project" value="UniProtKB-UniRule"/>
</dbReference>
<dbReference type="Gene3D" id="3.30.2230.10">
    <property type="entry name" value="DUSP-like"/>
    <property type="match status" value="1"/>
</dbReference>
<organism evidence="5 6">
    <name type="scientific">Stephania yunnanensis</name>
    <dbReference type="NCBI Taxonomy" id="152371"/>
    <lineage>
        <taxon>Eukaryota</taxon>
        <taxon>Viridiplantae</taxon>
        <taxon>Streptophyta</taxon>
        <taxon>Embryophyta</taxon>
        <taxon>Tracheophyta</taxon>
        <taxon>Spermatophyta</taxon>
        <taxon>Magnoliopsida</taxon>
        <taxon>Ranunculales</taxon>
        <taxon>Menispermaceae</taxon>
        <taxon>Menispermoideae</taxon>
        <taxon>Cissampelideae</taxon>
        <taxon>Stephania</taxon>
    </lineage>
</organism>
<gene>
    <name evidence="5" type="ORF">Syun_031370</name>
</gene>